<comment type="caution">
    <text evidence="3">The sequence shown here is derived from an EMBL/GenBank/DDBJ whole genome shotgun (WGS) entry which is preliminary data.</text>
</comment>
<dbReference type="OrthoDB" id="3050604at2759"/>
<feature type="signal peptide" evidence="2">
    <location>
        <begin position="1"/>
        <end position="28"/>
    </location>
</feature>
<evidence type="ECO:0000256" key="2">
    <source>
        <dbReference type="SAM" id="SignalP"/>
    </source>
</evidence>
<dbReference type="AlphaFoldDB" id="A0A8H6XV48"/>
<proteinExistence type="predicted"/>
<sequence>MAHPSICFPHRLAWACLSFLSSRTLVTAPSNGSSFQTRANPNSSDISSKDERDALQFIHTLELKDMLVKSSEERSENWTPSSKLAKQIRKFIHALLPLPNIQYYSGTVESAVITAMRSSNIKDLPAADSFDCDQLTSFVARELSLARYAMKRTIQTSMDKTKGAEIHHITAMAAELLKHAPNVNATYGLYFRLALIRSHITQNHTAAEFWTQVDEQLQELHLESPEDFVGALETLYEEDLELYPIEGDVKFKVGSNVGEGSPKWLQNLSAVAPKIQFVSKKQGTKRKRRQAEPEEEDEPDQGAGGQPPQPNVDEQQDGEGGEEET</sequence>
<evidence type="ECO:0000313" key="3">
    <source>
        <dbReference type="EMBL" id="KAF7348765.1"/>
    </source>
</evidence>
<name>A0A8H6XV48_9AGAR</name>
<reference evidence="3" key="1">
    <citation type="submission" date="2020-05" db="EMBL/GenBank/DDBJ databases">
        <title>Mycena genomes resolve the evolution of fungal bioluminescence.</title>
        <authorList>
            <person name="Tsai I.J."/>
        </authorList>
    </citation>
    <scope>NUCLEOTIDE SEQUENCE</scope>
    <source>
        <strain evidence="3">CCC161011</strain>
    </source>
</reference>
<organism evidence="3 4">
    <name type="scientific">Mycena venus</name>
    <dbReference type="NCBI Taxonomy" id="2733690"/>
    <lineage>
        <taxon>Eukaryota</taxon>
        <taxon>Fungi</taxon>
        <taxon>Dikarya</taxon>
        <taxon>Basidiomycota</taxon>
        <taxon>Agaricomycotina</taxon>
        <taxon>Agaricomycetes</taxon>
        <taxon>Agaricomycetidae</taxon>
        <taxon>Agaricales</taxon>
        <taxon>Marasmiineae</taxon>
        <taxon>Mycenaceae</taxon>
        <taxon>Mycena</taxon>
    </lineage>
</organism>
<evidence type="ECO:0000313" key="4">
    <source>
        <dbReference type="Proteomes" id="UP000620124"/>
    </source>
</evidence>
<dbReference type="Proteomes" id="UP000620124">
    <property type="component" value="Unassembled WGS sequence"/>
</dbReference>
<feature type="chain" id="PRO_5034485986" evidence="2">
    <location>
        <begin position="29"/>
        <end position="325"/>
    </location>
</feature>
<accession>A0A8H6XV48</accession>
<keyword evidence="4" id="KW-1185">Reference proteome</keyword>
<protein>
    <submittedName>
        <fullName evidence="3">Uncharacterized protein</fullName>
    </submittedName>
</protein>
<keyword evidence="2" id="KW-0732">Signal</keyword>
<gene>
    <name evidence="3" type="ORF">MVEN_01396000</name>
</gene>
<evidence type="ECO:0000256" key="1">
    <source>
        <dbReference type="SAM" id="MobiDB-lite"/>
    </source>
</evidence>
<feature type="compositionally biased region" description="Acidic residues" evidence="1">
    <location>
        <begin position="314"/>
        <end position="325"/>
    </location>
</feature>
<dbReference type="EMBL" id="JACAZI010000011">
    <property type="protein sequence ID" value="KAF7348765.1"/>
    <property type="molecule type" value="Genomic_DNA"/>
</dbReference>
<feature type="region of interest" description="Disordered" evidence="1">
    <location>
        <begin position="279"/>
        <end position="325"/>
    </location>
</feature>
<feature type="compositionally biased region" description="Polar residues" evidence="1">
    <location>
        <begin position="28"/>
        <end position="46"/>
    </location>
</feature>
<feature type="region of interest" description="Disordered" evidence="1">
    <location>
        <begin position="28"/>
        <end position="48"/>
    </location>
</feature>